<evidence type="ECO:0000313" key="2">
    <source>
        <dbReference type="EMBL" id="UZA03520.1"/>
    </source>
</evidence>
<evidence type="ECO:0000313" key="5">
    <source>
        <dbReference type="Proteomes" id="UP001163632"/>
    </source>
</evidence>
<keyword evidence="5" id="KW-1185">Reference proteome</keyword>
<gene>
    <name evidence="2" type="ORF">LP092_01775</name>
    <name evidence="3" type="ORF">LP129_12830</name>
</gene>
<sequence length="383" mass="41319">MKKIHIFKTGTHTDSNGVSVSFTETDLQNSINAYNPAIHQAPIVIGHPKTDAPAFGWVKSLTADNGNLYAIPEQIQHDFGEQVKQGLFKKVSASFYPPNSPTNPVKGVYYLRHIGFLGAEPPAIKGLEPIEFNENDKAVELTFDFSESPSDTADTPEKTLFNKVVSALGSLLFNEQPPSEPATPPNPNPNPTSTPQKENAMTTPNPTPPINQAPAPAQATPPATPDPRDAEIANLKAQIAQKEQFEAQAKIKADEQANNDFAESLVKDGKLVPANKEMVVAVLNAIDTANRTTPLNFGEGDAAKPLNQVFKDGLNAGLMAGKSYLFSETASKGSQPTHTTQKYDHNLPHSVQVDSDSMAKHQEILAYCEAHKVDYTTAVMAIG</sequence>
<accession>A0AAQ2T299</accession>
<dbReference type="Proteomes" id="UP001163283">
    <property type="component" value="Chromosome"/>
</dbReference>
<organism evidence="3 4">
    <name type="scientific">Moraxella bovis</name>
    <dbReference type="NCBI Taxonomy" id="476"/>
    <lineage>
        <taxon>Bacteria</taxon>
        <taxon>Pseudomonadati</taxon>
        <taxon>Pseudomonadota</taxon>
        <taxon>Gammaproteobacteria</taxon>
        <taxon>Moraxellales</taxon>
        <taxon>Moraxellaceae</taxon>
        <taxon>Moraxella</taxon>
    </lineage>
</organism>
<name>A0AAQ2T299_MORBO</name>
<dbReference type="Proteomes" id="UP001163632">
    <property type="component" value="Chromosome"/>
</dbReference>
<evidence type="ECO:0000313" key="4">
    <source>
        <dbReference type="Proteomes" id="UP001163283"/>
    </source>
</evidence>
<protein>
    <recommendedName>
        <fullName evidence="6">Peptidase</fullName>
    </recommendedName>
</protein>
<reference evidence="3 4" key="1">
    <citation type="journal article" date="2022" name="BMC Microbiol.">
        <title>Whole genome sequencing of Moraxella bovis strains from North America reveals two genotypes with different genetic determinants.</title>
        <authorList>
            <person name="Wynn E.L."/>
            <person name="Hille M.M."/>
            <person name="Loy J.D."/>
            <person name="Schuller G."/>
            <person name="Kuhn K.L."/>
            <person name="Dickey A.M."/>
            <person name="Bono J.L."/>
            <person name="Clawson M.L."/>
        </authorList>
    </citation>
    <scope>NUCLEOTIDE SEQUENCE [LARGE SCALE GENOMIC DNA]</scope>
    <source>
        <strain evidence="2">SAM102599</strain>
        <strain evidence="3 4">SAM57978</strain>
    </source>
</reference>
<dbReference type="RefSeq" id="WP_112742670.1">
    <property type="nucleotide sequence ID" value="NZ_CP030241.1"/>
</dbReference>
<dbReference type="EMBL" id="CP087830">
    <property type="protein sequence ID" value="UZA03520.1"/>
    <property type="molecule type" value="Genomic_DNA"/>
</dbReference>
<feature type="compositionally biased region" description="Pro residues" evidence="1">
    <location>
        <begin position="178"/>
        <end position="192"/>
    </location>
</feature>
<dbReference type="KEGG" id="mboi:DQF64_12650"/>
<dbReference type="EMBL" id="CP087781">
    <property type="protein sequence ID" value="UZA51352.1"/>
    <property type="molecule type" value="Genomic_DNA"/>
</dbReference>
<evidence type="ECO:0000313" key="3">
    <source>
        <dbReference type="EMBL" id="UZA51352.1"/>
    </source>
</evidence>
<dbReference type="AlphaFoldDB" id="A0AAQ2T299"/>
<evidence type="ECO:0000256" key="1">
    <source>
        <dbReference type="SAM" id="MobiDB-lite"/>
    </source>
</evidence>
<dbReference type="GeneID" id="77189641"/>
<feature type="region of interest" description="Disordered" evidence="1">
    <location>
        <begin position="173"/>
        <end position="229"/>
    </location>
</feature>
<proteinExistence type="predicted"/>
<feature type="compositionally biased region" description="Low complexity" evidence="1">
    <location>
        <begin position="212"/>
        <end position="221"/>
    </location>
</feature>
<evidence type="ECO:0008006" key="6">
    <source>
        <dbReference type="Google" id="ProtNLM"/>
    </source>
</evidence>